<keyword evidence="10" id="KW-0004">4Fe-4S</keyword>
<reference evidence="13 14" key="1">
    <citation type="submission" date="2018-04" db="EMBL/GenBank/DDBJ databases">
        <title>Camelliibacillus theae gen. nov., sp. nov., isolated from Pu'er tea.</title>
        <authorList>
            <person name="Niu L."/>
        </authorList>
    </citation>
    <scope>NUCLEOTIDE SEQUENCE [LARGE SCALE GENOMIC DNA]</scope>
    <source>
        <strain evidence="13 14">T8</strain>
    </source>
</reference>
<dbReference type="GO" id="GO:0003994">
    <property type="term" value="F:aconitate hydratase activity"/>
    <property type="evidence" value="ECO:0007669"/>
    <property type="project" value="UniProtKB-EC"/>
</dbReference>
<comment type="subunit">
    <text evidence="4">Monomer.</text>
</comment>
<sequence length="921" mass="102556">MNRLKTECLGGECSVEKVNTSYLKSNLFVHGKKYKYFSLQKLEELGFNSISQLPYTIRILLEGVIRQLDENLITSEHVYRLANWLEDDKKNEIPFMPSRILWSDMSGGPAMVDLAGMRTKIFNEGGDPGIINPLIPSDLVIDHSVMIDKYGTKDALKYNSNKDLNRNYERYRFLRWSQNAFENFQIIPPSTGIMHQVNLEYLATVTTTKAEHGEQYIFPDSIMGVDSHSPMINSLGVLGWGVGGIDAEAGMLGQPQYFLTPQVVGVEITGNTKEGVTVTDIALTITQLLRKKGVVEKFVEFYGEGLSNLTVPDRATISNMTPEYGATVAFFPVDEETLKYLRLTGRNEQHIKLVEEYYKSQGLFRTTESEVPTFSDTLTLDLSTIEPTISGPRRPQDKIELSRVKDVFNEILRKPIENGGYGLSEEEIQKEVEVQHRNGSQSILLTGSVVIAAITSCTNTSNPSVMVGAGILAKKAVEKGLRTPAFVKTSLAPGSTVVTQYLRNSDLLKYLEKLGFFVSGYGCTTCMGNSGPLPSEVSKAISENNLHVSSVLSGNRNFEGRIHELIKSNYLCSPPLVVAYAIAGTLNIDFQHDPLGYDNDGKPVFLKDIWPTSKEIQEQFINITPDLFRSEYSNIFMANKEFNDIDIPEGKLYEWGESSTYIQEPPFFKDVQLKVNDTKNIRNARTLALLGDNVTTDHISPVGGILKQSPAGQYLITKGVRPLDFNSYGSRRGNINVMIRGTFANVRLRNHLAEGKEGGYTTYIPTNELMSIYEASCKYKETNTPLIILAGKEYGMGSARDWAAKGTYLLGVKAVIAESFERIHRSNLVGMGVLPLQFKDGEGWKELGITGSEKFDILGLEGALNPGAIVTVSIERKDGTSFNFGVIVRLDSYVEIDYYRNGGLLHKVYRQFAGQNERIRG</sequence>
<dbReference type="InterPro" id="IPR015931">
    <property type="entry name" value="Acnase/IPM_dHydase_lsu_aba_1/3"/>
</dbReference>
<comment type="cofactor">
    <cofactor evidence="1">
        <name>[4Fe-4S] cluster</name>
        <dbReference type="ChEBI" id="CHEBI:49883"/>
    </cofactor>
</comment>
<protein>
    <recommendedName>
        <fullName evidence="10">Aconitate hydratase</fullName>
        <shortName evidence="10">Aconitase</shortName>
        <ecNumber evidence="10">4.2.1.3</ecNumber>
    </recommendedName>
</protein>
<evidence type="ECO:0000256" key="2">
    <source>
        <dbReference type="ARBA" id="ARBA00004717"/>
    </source>
</evidence>
<dbReference type="Gene3D" id="3.20.19.10">
    <property type="entry name" value="Aconitase, domain 4"/>
    <property type="match status" value="1"/>
</dbReference>
<dbReference type="FunFam" id="3.20.19.10:FF:000001">
    <property type="entry name" value="Aconitate hydratase"/>
    <property type="match status" value="1"/>
</dbReference>
<dbReference type="UniPathway" id="UPA00223">
    <property type="reaction ID" value="UER00718"/>
</dbReference>
<dbReference type="Pfam" id="PF00330">
    <property type="entry name" value="Aconitase"/>
    <property type="match status" value="1"/>
</dbReference>
<evidence type="ECO:0000256" key="10">
    <source>
        <dbReference type="RuleBase" id="RU361275"/>
    </source>
</evidence>
<feature type="domain" description="Aconitase/3-isopropylmalate dehydratase large subunit alpha/beta/alpha" evidence="11">
    <location>
        <begin position="88"/>
        <end position="584"/>
    </location>
</feature>
<organism evidence="13 14">
    <name type="scientific">Pueribacillus theae</name>
    <dbReference type="NCBI Taxonomy" id="2171751"/>
    <lineage>
        <taxon>Bacteria</taxon>
        <taxon>Bacillati</taxon>
        <taxon>Bacillota</taxon>
        <taxon>Bacilli</taxon>
        <taxon>Bacillales</taxon>
        <taxon>Bacillaceae</taxon>
        <taxon>Pueribacillus</taxon>
    </lineage>
</organism>
<evidence type="ECO:0000259" key="12">
    <source>
        <dbReference type="Pfam" id="PF00694"/>
    </source>
</evidence>
<proteinExistence type="inferred from homology"/>
<dbReference type="OrthoDB" id="9764318at2"/>
<evidence type="ECO:0000256" key="6">
    <source>
        <dbReference type="ARBA" id="ARBA00023004"/>
    </source>
</evidence>
<dbReference type="InterPro" id="IPR006249">
    <property type="entry name" value="Aconitase/IRP2"/>
</dbReference>
<dbReference type="SUPFAM" id="SSF53732">
    <property type="entry name" value="Aconitase iron-sulfur domain"/>
    <property type="match status" value="1"/>
</dbReference>
<evidence type="ECO:0000256" key="1">
    <source>
        <dbReference type="ARBA" id="ARBA00001966"/>
    </source>
</evidence>
<dbReference type="Gene3D" id="3.30.499.10">
    <property type="entry name" value="Aconitase, domain 3"/>
    <property type="match status" value="2"/>
</dbReference>
<dbReference type="EMBL" id="QCZG01000047">
    <property type="protein sequence ID" value="PWA07788.1"/>
    <property type="molecule type" value="Genomic_DNA"/>
</dbReference>
<evidence type="ECO:0000256" key="9">
    <source>
        <dbReference type="ARBA" id="ARBA00023501"/>
    </source>
</evidence>
<comment type="catalytic activity">
    <reaction evidence="9 10">
        <text>citrate = D-threo-isocitrate</text>
        <dbReference type="Rhea" id="RHEA:10336"/>
        <dbReference type="ChEBI" id="CHEBI:15562"/>
        <dbReference type="ChEBI" id="CHEBI:16947"/>
        <dbReference type="EC" id="4.2.1.3"/>
    </reaction>
</comment>
<dbReference type="PANTHER" id="PTHR11670">
    <property type="entry name" value="ACONITASE/IRON-RESPONSIVE ELEMENT FAMILY MEMBER"/>
    <property type="match status" value="1"/>
</dbReference>
<dbReference type="PROSITE" id="PS01244">
    <property type="entry name" value="ACONITASE_2"/>
    <property type="match status" value="1"/>
</dbReference>
<dbReference type="SUPFAM" id="SSF52016">
    <property type="entry name" value="LeuD/IlvD-like"/>
    <property type="match status" value="1"/>
</dbReference>
<evidence type="ECO:0000313" key="13">
    <source>
        <dbReference type="EMBL" id="PWA07788.1"/>
    </source>
</evidence>
<dbReference type="PRINTS" id="PR00415">
    <property type="entry name" value="ACONITASE"/>
</dbReference>
<dbReference type="NCBIfam" id="NF006757">
    <property type="entry name" value="PRK09277.1"/>
    <property type="match status" value="1"/>
</dbReference>
<dbReference type="InterPro" id="IPR044137">
    <property type="entry name" value="AcnA_IRP_Swivel"/>
</dbReference>
<comment type="similarity">
    <text evidence="3 10">Belongs to the aconitase/IPM isomerase family.</text>
</comment>
<evidence type="ECO:0000256" key="7">
    <source>
        <dbReference type="ARBA" id="ARBA00023014"/>
    </source>
</evidence>
<dbReference type="InterPro" id="IPR018136">
    <property type="entry name" value="Aconitase_4Fe-4S_BS"/>
</dbReference>
<evidence type="ECO:0000256" key="4">
    <source>
        <dbReference type="ARBA" id="ARBA00011245"/>
    </source>
</evidence>
<feature type="domain" description="Aconitase A/isopropylmalate dehydratase small subunit swivel" evidence="12">
    <location>
        <begin position="713"/>
        <end position="840"/>
    </location>
</feature>
<name>A0A2U1JSJ7_9BACI</name>
<evidence type="ECO:0000259" key="11">
    <source>
        <dbReference type="Pfam" id="PF00330"/>
    </source>
</evidence>
<keyword evidence="14" id="KW-1185">Reference proteome</keyword>
<keyword evidence="8 10" id="KW-0456">Lyase</keyword>
<dbReference type="Proteomes" id="UP000245998">
    <property type="component" value="Unassembled WGS sequence"/>
</dbReference>
<keyword evidence="5" id="KW-0479">Metal-binding</keyword>
<dbReference type="NCBIfam" id="NF009520">
    <property type="entry name" value="PRK12881.1"/>
    <property type="match status" value="1"/>
</dbReference>
<dbReference type="InterPro" id="IPR036008">
    <property type="entry name" value="Aconitase_4Fe-4S_dom"/>
</dbReference>
<dbReference type="GO" id="GO:0051539">
    <property type="term" value="F:4 iron, 4 sulfur cluster binding"/>
    <property type="evidence" value="ECO:0007669"/>
    <property type="project" value="UniProtKB-KW"/>
</dbReference>
<keyword evidence="6 10" id="KW-0408">Iron</keyword>
<keyword evidence="7 10" id="KW-0411">Iron-sulfur</keyword>
<accession>A0A2U1JSJ7</accession>
<comment type="pathway">
    <text evidence="2">Carbohydrate metabolism; tricarboxylic acid cycle; isocitrate from oxaloacetate: step 2/2.</text>
</comment>
<dbReference type="InterPro" id="IPR000573">
    <property type="entry name" value="AconitaseA/IPMdHydase_ssu_swvl"/>
</dbReference>
<dbReference type="AlphaFoldDB" id="A0A2U1JSJ7"/>
<dbReference type="GO" id="GO:0006099">
    <property type="term" value="P:tricarboxylic acid cycle"/>
    <property type="evidence" value="ECO:0007669"/>
    <property type="project" value="UniProtKB-UniPathway"/>
</dbReference>
<evidence type="ECO:0000256" key="3">
    <source>
        <dbReference type="ARBA" id="ARBA00007185"/>
    </source>
</evidence>
<evidence type="ECO:0000256" key="8">
    <source>
        <dbReference type="ARBA" id="ARBA00023239"/>
    </source>
</evidence>
<evidence type="ECO:0000256" key="5">
    <source>
        <dbReference type="ARBA" id="ARBA00022723"/>
    </source>
</evidence>
<dbReference type="EC" id="4.2.1.3" evidence="10"/>
<dbReference type="Pfam" id="PF00694">
    <property type="entry name" value="Aconitase_C"/>
    <property type="match status" value="1"/>
</dbReference>
<dbReference type="FunFam" id="3.30.499.10:FF:000005">
    <property type="entry name" value="cytoplasmic aconitate hydratase"/>
    <property type="match status" value="1"/>
</dbReference>
<comment type="caution">
    <text evidence="13">The sequence shown here is derived from an EMBL/GenBank/DDBJ whole genome shotgun (WGS) entry which is preliminary data.</text>
</comment>
<evidence type="ECO:0000313" key="14">
    <source>
        <dbReference type="Proteomes" id="UP000245998"/>
    </source>
</evidence>
<dbReference type="NCBIfam" id="TIGR01341">
    <property type="entry name" value="aconitase_1"/>
    <property type="match status" value="1"/>
</dbReference>
<dbReference type="Gene3D" id="6.10.190.10">
    <property type="match status" value="1"/>
</dbReference>
<comment type="function">
    <text evidence="10">Catalyzes the isomerization of citrate to isocitrate via cis-aconitate.</text>
</comment>
<dbReference type="GO" id="GO:0046872">
    <property type="term" value="F:metal ion binding"/>
    <property type="evidence" value="ECO:0007669"/>
    <property type="project" value="UniProtKB-KW"/>
</dbReference>
<dbReference type="PROSITE" id="PS00450">
    <property type="entry name" value="ACONITASE_1"/>
    <property type="match status" value="1"/>
</dbReference>
<gene>
    <name evidence="13" type="primary">acnA</name>
    <name evidence="13" type="ORF">DCC39_16175</name>
</gene>
<dbReference type="InterPro" id="IPR015928">
    <property type="entry name" value="Aconitase/3IPM_dehydase_swvl"/>
</dbReference>
<dbReference type="InterPro" id="IPR001030">
    <property type="entry name" value="Acoase/IPM_deHydtase_lsu_aba"/>
</dbReference>
<dbReference type="CDD" id="cd01580">
    <property type="entry name" value="AcnA_IRP_Swivel"/>
    <property type="match status" value="1"/>
</dbReference>